<accession>A0A642V5F7</accession>
<comment type="similarity">
    <text evidence="1 4">Belongs to the 1-acyl-sn-glycerol-3-phosphate acyltransferase family.</text>
</comment>
<dbReference type="AlphaFoldDB" id="A0A642V5F7"/>
<evidence type="ECO:0000256" key="2">
    <source>
        <dbReference type="ARBA" id="ARBA00022679"/>
    </source>
</evidence>
<dbReference type="VEuPathDB" id="FungiDB:TRICI_003333"/>
<keyword evidence="2 4" id="KW-0808">Transferase</keyword>
<dbReference type="EC" id="2.3.1.51" evidence="4"/>
<evidence type="ECO:0000256" key="5">
    <source>
        <dbReference type="SAM" id="Phobius"/>
    </source>
</evidence>
<comment type="catalytic activity">
    <reaction evidence="4">
        <text>a 1-acyl-sn-glycero-3-phosphate + an acyl-CoA = a 1,2-diacyl-sn-glycero-3-phosphate + CoA</text>
        <dbReference type="Rhea" id="RHEA:19709"/>
        <dbReference type="ChEBI" id="CHEBI:57287"/>
        <dbReference type="ChEBI" id="CHEBI:57970"/>
        <dbReference type="ChEBI" id="CHEBI:58342"/>
        <dbReference type="ChEBI" id="CHEBI:58608"/>
        <dbReference type="EC" id="2.3.1.51"/>
    </reaction>
</comment>
<reference evidence="7" key="1">
    <citation type="journal article" date="2019" name="G3 (Bethesda)">
        <title>Genome Assemblies of Two Rare Opportunistic Yeast Pathogens: Diutina rugosa (syn. Candida rugosa) and Trichomonascus ciferrii (syn. Candida ciferrii).</title>
        <authorList>
            <person name="Mixao V."/>
            <person name="Saus E."/>
            <person name="Hansen A.P."/>
            <person name="Lass-Florl C."/>
            <person name="Gabaldon T."/>
        </authorList>
    </citation>
    <scope>NUCLEOTIDE SEQUENCE</scope>
    <source>
        <strain evidence="7">CBS 4856</strain>
    </source>
</reference>
<dbReference type="NCBIfam" id="TIGR00530">
    <property type="entry name" value="AGP_acyltrn"/>
    <property type="match status" value="1"/>
</dbReference>
<gene>
    <name evidence="7" type="ORF">TRICI_003333</name>
</gene>
<dbReference type="PANTHER" id="PTHR10434">
    <property type="entry name" value="1-ACYL-SN-GLYCEROL-3-PHOSPHATE ACYLTRANSFERASE"/>
    <property type="match status" value="1"/>
</dbReference>
<organism evidence="7 8">
    <name type="scientific">Trichomonascus ciferrii</name>
    <dbReference type="NCBI Taxonomy" id="44093"/>
    <lineage>
        <taxon>Eukaryota</taxon>
        <taxon>Fungi</taxon>
        <taxon>Dikarya</taxon>
        <taxon>Ascomycota</taxon>
        <taxon>Saccharomycotina</taxon>
        <taxon>Dipodascomycetes</taxon>
        <taxon>Dipodascales</taxon>
        <taxon>Trichomonascaceae</taxon>
        <taxon>Trichomonascus</taxon>
        <taxon>Trichomonascus ciferrii complex</taxon>
    </lineage>
</organism>
<dbReference type="PANTHER" id="PTHR10434:SF11">
    <property type="entry name" value="1-ACYL-SN-GLYCEROL-3-PHOSPHATE ACYLTRANSFERASE"/>
    <property type="match status" value="1"/>
</dbReference>
<dbReference type="OrthoDB" id="202234at2759"/>
<dbReference type="GO" id="GO:0006654">
    <property type="term" value="P:phosphatidic acid biosynthetic process"/>
    <property type="evidence" value="ECO:0007669"/>
    <property type="project" value="TreeGrafter"/>
</dbReference>
<dbReference type="GO" id="GO:0003841">
    <property type="term" value="F:1-acylglycerol-3-phosphate O-acyltransferase activity"/>
    <property type="evidence" value="ECO:0007669"/>
    <property type="project" value="UniProtKB-UniRule"/>
</dbReference>
<keyword evidence="4" id="KW-1208">Phospholipid metabolism</keyword>
<evidence type="ECO:0000313" key="8">
    <source>
        <dbReference type="Proteomes" id="UP000761534"/>
    </source>
</evidence>
<feature type="transmembrane region" description="Helical" evidence="5">
    <location>
        <begin position="35"/>
        <end position="56"/>
    </location>
</feature>
<comment type="caution">
    <text evidence="7">The sequence shown here is derived from an EMBL/GenBank/DDBJ whole genome shotgun (WGS) entry which is preliminary data.</text>
</comment>
<name>A0A642V5F7_9ASCO</name>
<keyword evidence="8" id="KW-1185">Reference proteome</keyword>
<keyword evidence="5" id="KW-1133">Transmembrane helix</keyword>
<dbReference type="InterPro" id="IPR002123">
    <property type="entry name" value="Plipid/glycerol_acylTrfase"/>
</dbReference>
<dbReference type="SUPFAM" id="SSF69593">
    <property type="entry name" value="Glycerol-3-phosphate (1)-acyltransferase"/>
    <property type="match status" value="1"/>
</dbReference>
<dbReference type="SMART" id="SM00563">
    <property type="entry name" value="PlsC"/>
    <property type="match status" value="1"/>
</dbReference>
<feature type="domain" description="Phospholipid/glycerol acyltransferase" evidence="6">
    <location>
        <begin position="98"/>
        <end position="215"/>
    </location>
</feature>
<keyword evidence="4" id="KW-0444">Lipid biosynthesis</keyword>
<dbReference type="InterPro" id="IPR004552">
    <property type="entry name" value="AGP_acyltrans"/>
</dbReference>
<evidence type="ECO:0000259" key="6">
    <source>
        <dbReference type="SMART" id="SM00563"/>
    </source>
</evidence>
<keyword evidence="5" id="KW-0812">Transmembrane</keyword>
<protein>
    <recommendedName>
        <fullName evidence="4">1-acyl-sn-glycerol-3-phosphate acyltransferase</fullName>
        <ecNumber evidence="4">2.3.1.51</ecNumber>
    </recommendedName>
</protein>
<evidence type="ECO:0000256" key="3">
    <source>
        <dbReference type="ARBA" id="ARBA00023315"/>
    </source>
</evidence>
<evidence type="ECO:0000256" key="4">
    <source>
        <dbReference type="RuleBase" id="RU361267"/>
    </source>
</evidence>
<keyword evidence="3 4" id="KW-0012">Acyltransferase</keyword>
<keyword evidence="4" id="KW-0443">Lipid metabolism</keyword>
<evidence type="ECO:0000313" key="7">
    <source>
        <dbReference type="EMBL" id="KAA8912951.1"/>
    </source>
</evidence>
<evidence type="ECO:0000256" key="1">
    <source>
        <dbReference type="ARBA" id="ARBA00008655"/>
    </source>
</evidence>
<keyword evidence="5" id="KW-0472">Membrane</keyword>
<dbReference type="CDD" id="cd07989">
    <property type="entry name" value="LPLAT_AGPAT-like"/>
    <property type="match status" value="1"/>
</dbReference>
<proteinExistence type="inferred from homology"/>
<comment type="domain">
    <text evidence="4">The HXXXXD motif is essential for acyltransferase activity and may constitute the binding site for the phosphate moiety of the glycerol-3-phosphate.</text>
</comment>
<keyword evidence="4" id="KW-0594">Phospholipid biosynthesis</keyword>
<dbReference type="GO" id="GO:0016020">
    <property type="term" value="C:membrane"/>
    <property type="evidence" value="ECO:0007669"/>
    <property type="project" value="InterPro"/>
</dbReference>
<dbReference type="Pfam" id="PF01553">
    <property type="entry name" value="Acyltransferase"/>
    <property type="match status" value="1"/>
</dbReference>
<sequence length="278" mass="31233">MDVKAVLKYGSKGTLGALVLGYFGIIKPLQFYARLLVYLLAVAFCALSGVPLSVFFTLIGRQGLSQWAIARMFYYTCRIVLGIKVVIKNPEALKTRPAVFVSNHQSELDLIILGATFPKYCSVTAKKSLKYYPILGWFMALSGSVFIDRKKREDALKAFSEAAQRMITKQQSVFMFPEGTRSYYEKPGLLPFKKGAFHFAVQGQVPVVPYVCSNYSKIVNFKKRIFTPGTIEIEVLEPVDTKNMTKDDVQDLYENVQSSMLKTTESLGYGPDFQKKAD</sequence>
<dbReference type="EMBL" id="SWFS01000245">
    <property type="protein sequence ID" value="KAA8912951.1"/>
    <property type="molecule type" value="Genomic_DNA"/>
</dbReference>
<dbReference type="Proteomes" id="UP000761534">
    <property type="component" value="Unassembled WGS sequence"/>
</dbReference>
<dbReference type="GO" id="GO:0005783">
    <property type="term" value="C:endoplasmic reticulum"/>
    <property type="evidence" value="ECO:0007669"/>
    <property type="project" value="TreeGrafter"/>
</dbReference>